<proteinExistence type="predicted"/>
<keyword evidence="2" id="KW-1185">Reference proteome</keyword>
<sequence>MHYRRLFNNSLQSTFSYDRFNVRLVNPRVAIISVTYFSCFWERERITIGDERAR</sequence>
<gene>
    <name evidence="1" type="ORF">PUN28_019112</name>
</gene>
<dbReference type="AlphaFoldDB" id="A0AAW2EDI1"/>
<name>A0AAW2EDI1_9HYME</name>
<evidence type="ECO:0000313" key="1">
    <source>
        <dbReference type="EMBL" id="KAL0101758.1"/>
    </source>
</evidence>
<protein>
    <submittedName>
        <fullName evidence="1">Uncharacterized protein</fullName>
    </submittedName>
</protein>
<dbReference type="EMBL" id="JADYXP020000024">
    <property type="protein sequence ID" value="KAL0101758.1"/>
    <property type="molecule type" value="Genomic_DNA"/>
</dbReference>
<evidence type="ECO:0000313" key="2">
    <source>
        <dbReference type="Proteomes" id="UP001430953"/>
    </source>
</evidence>
<comment type="caution">
    <text evidence="1">The sequence shown here is derived from an EMBL/GenBank/DDBJ whole genome shotgun (WGS) entry which is preliminary data.</text>
</comment>
<dbReference type="Proteomes" id="UP001430953">
    <property type="component" value="Unassembled WGS sequence"/>
</dbReference>
<organism evidence="1 2">
    <name type="scientific">Cardiocondyla obscurior</name>
    <dbReference type="NCBI Taxonomy" id="286306"/>
    <lineage>
        <taxon>Eukaryota</taxon>
        <taxon>Metazoa</taxon>
        <taxon>Ecdysozoa</taxon>
        <taxon>Arthropoda</taxon>
        <taxon>Hexapoda</taxon>
        <taxon>Insecta</taxon>
        <taxon>Pterygota</taxon>
        <taxon>Neoptera</taxon>
        <taxon>Endopterygota</taxon>
        <taxon>Hymenoptera</taxon>
        <taxon>Apocrita</taxon>
        <taxon>Aculeata</taxon>
        <taxon>Formicoidea</taxon>
        <taxon>Formicidae</taxon>
        <taxon>Myrmicinae</taxon>
        <taxon>Cardiocondyla</taxon>
    </lineage>
</organism>
<reference evidence="1 2" key="1">
    <citation type="submission" date="2023-03" db="EMBL/GenBank/DDBJ databases">
        <title>High recombination rates correlate with genetic variation in Cardiocondyla obscurior ants.</title>
        <authorList>
            <person name="Errbii M."/>
        </authorList>
    </citation>
    <scope>NUCLEOTIDE SEQUENCE [LARGE SCALE GENOMIC DNA]</scope>
    <source>
        <strain evidence="1">Alpha-2009</strain>
        <tissue evidence="1">Whole body</tissue>
    </source>
</reference>
<accession>A0AAW2EDI1</accession>